<feature type="compositionally biased region" description="Pro residues" evidence="11">
    <location>
        <begin position="806"/>
        <end position="816"/>
    </location>
</feature>
<dbReference type="Gene3D" id="1.20.1050.80">
    <property type="entry name" value="VPS9 domain"/>
    <property type="match status" value="1"/>
</dbReference>
<dbReference type="CDD" id="cd05129">
    <property type="entry name" value="RasGAP_RAP6"/>
    <property type="match status" value="1"/>
</dbReference>
<dbReference type="Pfam" id="PF18151">
    <property type="entry name" value="DUF5601"/>
    <property type="match status" value="1"/>
</dbReference>
<dbReference type="PROSITE" id="PS50018">
    <property type="entry name" value="RAS_GTPASE_ACTIV_2"/>
    <property type="match status" value="1"/>
</dbReference>
<dbReference type="GO" id="GO:0005085">
    <property type="term" value="F:guanyl-nucleotide exchange factor activity"/>
    <property type="evidence" value="ECO:0007669"/>
    <property type="project" value="UniProtKB-KW"/>
</dbReference>
<dbReference type="FunFam" id="1.10.506.10:FF:000009">
    <property type="entry name" value="GTPase-activating protein and VPS9 domain-containing protein 1 isoform X1"/>
    <property type="match status" value="1"/>
</dbReference>
<keyword evidence="5" id="KW-0597">Phosphoprotein</keyword>
<feature type="compositionally biased region" description="Basic and acidic residues" evidence="11">
    <location>
        <begin position="944"/>
        <end position="957"/>
    </location>
</feature>
<feature type="compositionally biased region" description="Basic and acidic residues" evidence="11">
    <location>
        <begin position="839"/>
        <end position="858"/>
    </location>
</feature>
<dbReference type="InterPro" id="IPR001936">
    <property type="entry name" value="RasGAP_dom"/>
</dbReference>
<feature type="domain" description="VPS9" evidence="13">
    <location>
        <begin position="1222"/>
        <end position="1362"/>
    </location>
</feature>
<dbReference type="GO" id="GO:0051049">
    <property type="term" value="P:regulation of transport"/>
    <property type="evidence" value="ECO:0007669"/>
    <property type="project" value="UniProtKB-ARBA"/>
</dbReference>
<evidence type="ECO:0000256" key="7">
    <source>
        <dbReference type="ARBA" id="ARBA00022658"/>
    </source>
</evidence>
<accession>A0AAQ5ZIZ9</accession>
<evidence type="ECO:0000256" key="5">
    <source>
        <dbReference type="ARBA" id="ARBA00022553"/>
    </source>
</evidence>
<keyword evidence="7" id="KW-0344">Guanine-nucleotide releasing factor</keyword>
<reference evidence="14" key="3">
    <citation type="submission" date="2025-09" db="UniProtKB">
        <authorList>
            <consortium name="Ensembl"/>
        </authorList>
    </citation>
    <scope>IDENTIFICATION</scope>
</reference>
<dbReference type="InterPro" id="IPR037191">
    <property type="entry name" value="VPS9_dom_sf"/>
</dbReference>
<evidence type="ECO:0000256" key="10">
    <source>
        <dbReference type="ARBA" id="ARBA00074146"/>
    </source>
</evidence>
<dbReference type="GO" id="GO:0005768">
    <property type="term" value="C:endosome"/>
    <property type="evidence" value="ECO:0007669"/>
    <property type="project" value="UniProtKB-SubCell"/>
</dbReference>
<dbReference type="InterPro" id="IPR008936">
    <property type="entry name" value="Rho_GTPase_activation_prot"/>
</dbReference>
<keyword evidence="4" id="KW-0343">GTPase activation</keyword>
<dbReference type="FunFam" id="1.20.1050.80:FF:000001">
    <property type="entry name" value="GTPase-activating protein and VPS9 domain-containing protein 1 isoform X1"/>
    <property type="match status" value="1"/>
</dbReference>
<dbReference type="GO" id="GO:0030139">
    <property type="term" value="C:endocytic vesicle"/>
    <property type="evidence" value="ECO:0007669"/>
    <property type="project" value="TreeGrafter"/>
</dbReference>
<comment type="subcellular location">
    <subcellularLocation>
        <location evidence="2">Endosome</location>
    </subcellularLocation>
    <subcellularLocation>
        <location evidence="1">Membrane</location>
        <topology evidence="1">Peripheral membrane protein</topology>
    </subcellularLocation>
</comment>
<dbReference type="SUPFAM" id="SSF109993">
    <property type="entry name" value="VPS9 domain"/>
    <property type="match status" value="1"/>
</dbReference>
<dbReference type="Pfam" id="PF02204">
    <property type="entry name" value="VPS9"/>
    <property type="match status" value="1"/>
</dbReference>
<evidence type="ECO:0000256" key="4">
    <source>
        <dbReference type="ARBA" id="ARBA00022468"/>
    </source>
</evidence>
<reference evidence="14 15" key="1">
    <citation type="submission" date="2022-01" db="EMBL/GenBank/DDBJ databases">
        <title>A chromosome-scale genome assembly of the false clownfish, Amphiprion ocellaris.</title>
        <authorList>
            <person name="Ryu T."/>
        </authorList>
    </citation>
    <scope>NUCLEOTIDE SEQUENCE [LARGE SCALE GENOMIC DNA]</scope>
</reference>
<dbReference type="PANTHER" id="PTHR23101">
    <property type="entry name" value="RAB GDP/GTP EXCHANGE FACTOR"/>
    <property type="match status" value="1"/>
</dbReference>
<evidence type="ECO:0000256" key="2">
    <source>
        <dbReference type="ARBA" id="ARBA00004177"/>
    </source>
</evidence>
<sequence>MVKPDIHTLAHHLKQERLYVGSEKQLIQRLNSDVLKTAERLYRAAWIAKQQRINLDRLILTSAEASPAECCQHAKMLEDTQFIDGYKTLGFQETIYGEFLARLRENPRLVASCLVAGERLNQEHTPGVIHTVFTSLYGNCIMQEDESYLLQVLRYLVEFELKESDNPRRLLRRGTCAFSILFKLFSEGLYSAKLFLTATLHEPIMQLLVEDEDHLETDPAKVTERLTPAQQERFGEKGSEGYKQRVQAAVEANEAKLVALVNKFIGYLKQNTYCFPHSLRWIVSQMYKTLSCVERLEVGEVRTMCTDLLLTCFICPAIVNPEQYGIISDAPINEVARFNLMLDNFCSNERVISSFSSCVAAFLDVVIGGRAVETPPMSSMNLLEGLSRTVVYITHNQLLALVDFVRSVMAGDHLREEEHMALETLLANVPQSRTVKSNSLELTPSNTPQLSPATTPANKKNRLPIAARSRSRTNIAQEGEAEASSQESLQELMPEEVLVISLGTGPQTVPGMMSENEVLNLQMADGAQGDGHADDTKLHGPSNRSNSVSSLDLEGESVSELGAGPSGSNGVEALQLLEHEQATTQDNLDDKLRKFEIRDMMGLTDDRDISETVSETWSTDVLGSDFDPNMDEDRLQEIAGAAAENMLGSLLCLPGSGSVLLDPYGSTISETTSEAWSVEVLPSDSEAPDLKQEERLQELESCSGVGSTSDDTEVREVSSRPSTPGLSVVSGISATSEDIPNKIEDLRSECSSDFGGKDSVTSPDGEESGHGAHHLTSPPSQADSLLAMFDPLSSGEVRPKVHYARPPHPPPDPPIPEASALGQETRHSLFTPHCLAQAELEHTKQRHSFPDRLVRSRSSDIVCPGRRPTSDPGLNRRVAVEERDPAGAFALGPSSSPSKDSLKGEVEDRKDSDDEKSDRNRPWWKKRFVSAIPKAPIAAFRKRDKQEKDEIAQERVPQDLCVEDSVHDSPREDTLQNISTDDLPDSASQTAQQHDSKFSFSDAKKKLRLALCSADSVALPIMAPAATRNGLPDHMDPEDNEIVCFLKVQLAEAINLQDKNQMAQIQETTRCVSRFDPRTCRKLLAAIAEDYRKRAPYIAYLTRCRQGLQTSQAHLERLLQRVLRDKEVANRYFTTVCVRLLLEHMESKMLDFIKAFQVCTAADDKTAAVEDFLRYLYGAMARDAIWQYASEDQLQDAQMAIERSVMNRIFKLAFYPNQDGDILRDQLFHEHIQRLSKVVTANHKALQIPEVYLKEAPWPSAQSEIRTINAYKTPRDKVQCILRMCSTIMNLLSLANEDSVPGADDFVPVLVFVLIRANPPCLLSTVQYINNFYASRLSGEECYWWMQFTAAVEFIKTIDDRK</sequence>
<feature type="compositionally biased region" description="Basic and acidic residues" evidence="11">
    <location>
        <begin position="900"/>
        <end position="920"/>
    </location>
</feature>
<feature type="region of interest" description="Disordered" evidence="11">
    <location>
        <begin position="698"/>
        <end position="827"/>
    </location>
</feature>
<feature type="compositionally biased region" description="Basic and acidic residues" evidence="11">
    <location>
        <begin position="739"/>
        <end position="750"/>
    </location>
</feature>
<dbReference type="GO" id="GO:0006897">
    <property type="term" value="P:endocytosis"/>
    <property type="evidence" value="ECO:0007669"/>
    <property type="project" value="UniProtKB-KW"/>
</dbReference>
<evidence type="ECO:0000259" key="13">
    <source>
        <dbReference type="PROSITE" id="PS51205"/>
    </source>
</evidence>
<evidence type="ECO:0000256" key="6">
    <source>
        <dbReference type="ARBA" id="ARBA00022583"/>
    </source>
</evidence>
<evidence type="ECO:0000259" key="12">
    <source>
        <dbReference type="PROSITE" id="PS50018"/>
    </source>
</evidence>
<feature type="compositionally biased region" description="Polar residues" evidence="11">
    <location>
        <begin position="975"/>
        <end position="993"/>
    </location>
</feature>
<dbReference type="InterPro" id="IPR041545">
    <property type="entry name" value="DUF5601"/>
</dbReference>
<feature type="region of interest" description="Disordered" evidence="11">
    <location>
        <begin position="839"/>
        <end position="920"/>
    </location>
</feature>
<evidence type="ECO:0000256" key="8">
    <source>
        <dbReference type="ARBA" id="ARBA00022753"/>
    </source>
</evidence>
<protein>
    <recommendedName>
        <fullName evidence="10">GTPase-activating protein and VPS9 domain-containing protein 1</fullName>
    </recommendedName>
</protein>
<reference evidence="14" key="2">
    <citation type="submission" date="2025-08" db="UniProtKB">
        <authorList>
            <consortium name="Ensembl"/>
        </authorList>
    </citation>
    <scope>IDENTIFICATION</scope>
</reference>
<feature type="compositionally biased region" description="Polar residues" evidence="11">
    <location>
        <begin position="436"/>
        <end position="458"/>
    </location>
</feature>
<dbReference type="GO" id="GO:0005096">
    <property type="term" value="F:GTPase activator activity"/>
    <property type="evidence" value="ECO:0007669"/>
    <property type="project" value="UniProtKB-KW"/>
</dbReference>
<dbReference type="Ensembl" id="ENSAOCT00000046371.1">
    <property type="protein sequence ID" value="ENSAOCP00000064381.1"/>
    <property type="gene ID" value="ENSAOCG00000020008.2"/>
</dbReference>
<evidence type="ECO:0000256" key="1">
    <source>
        <dbReference type="ARBA" id="ARBA00004170"/>
    </source>
</evidence>
<comment type="similarity">
    <text evidence="3">Belongs to the GAPVD1 family.</text>
</comment>
<dbReference type="GO" id="GO:0005829">
    <property type="term" value="C:cytosol"/>
    <property type="evidence" value="ECO:0007669"/>
    <property type="project" value="TreeGrafter"/>
</dbReference>
<dbReference type="InterPro" id="IPR003123">
    <property type="entry name" value="VPS9"/>
</dbReference>
<dbReference type="SUPFAM" id="SSF48350">
    <property type="entry name" value="GTPase activation domain, GAP"/>
    <property type="match status" value="1"/>
</dbReference>
<evidence type="ECO:0000256" key="11">
    <source>
        <dbReference type="SAM" id="MobiDB-lite"/>
    </source>
</evidence>
<dbReference type="Gene3D" id="1.10.246.120">
    <property type="match status" value="1"/>
</dbReference>
<dbReference type="Pfam" id="PF00616">
    <property type="entry name" value="RasGAP"/>
    <property type="match status" value="1"/>
</dbReference>
<dbReference type="PROSITE" id="PS51205">
    <property type="entry name" value="VPS9"/>
    <property type="match status" value="1"/>
</dbReference>
<gene>
    <name evidence="14" type="primary">GAPVD1</name>
</gene>
<dbReference type="Gene3D" id="1.10.506.10">
    <property type="entry name" value="GTPase Activation - p120gap, domain 1"/>
    <property type="match status" value="1"/>
</dbReference>
<dbReference type="Proteomes" id="UP001501940">
    <property type="component" value="Chromosome 6"/>
</dbReference>
<feature type="region of interest" description="Disordered" evidence="11">
    <location>
        <begin position="436"/>
        <end position="489"/>
    </location>
</feature>
<organism evidence="14 15">
    <name type="scientific">Amphiprion ocellaris</name>
    <name type="common">Clown anemonefish</name>
    <dbReference type="NCBI Taxonomy" id="80972"/>
    <lineage>
        <taxon>Eukaryota</taxon>
        <taxon>Metazoa</taxon>
        <taxon>Chordata</taxon>
        <taxon>Craniata</taxon>
        <taxon>Vertebrata</taxon>
        <taxon>Euteleostomi</taxon>
        <taxon>Actinopterygii</taxon>
        <taxon>Neopterygii</taxon>
        <taxon>Teleostei</taxon>
        <taxon>Neoteleostei</taxon>
        <taxon>Acanthomorphata</taxon>
        <taxon>Ovalentaria</taxon>
        <taxon>Pomacentridae</taxon>
        <taxon>Amphiprion</taxon>
    </lineage>
</organism>
<feature type="compositionally biased region" description="Basic and acidic residues" evidence="11">
    <location>
        <begin position="964"/>
        <end position="974"/>
    </location>
</feature>
<feature type="region of interest" description="Disordered" evidence="11">
    <location>
        <begin position="939"/>
        <end position="997"/>
    </location>
</feature>
<dbReference type="SMART" id="SM00167">
    <property type="entry name" value="VPS9"/>
    <property type="match status" value="1"/>
</dbReference>
<evidence type="ECO:0000256" key="9">
    <source>
        <dbReference type="ARBA" id="ARBA00023136"/>
    </source>
</evidence>
<name>A0AAQ5ZIZ9_AMPOC</name>
<keyword evidence="15" id="KW-1185">Reference proteome</keyword>
<proteinExistence type="inferred from homology"/>
<evidence type="ECO:0000256" key="3">
    <source>
        <dbReference type="ARBA" id="ARBA00008489"/>
    </source>
</evidence>
<dbReference type="GO" id="GO:0016020">
    <property type="term" value="C:membrane"/>
    <property type="evidence" value="ECO:0007669"/>
    <property type="project" value="UniProtKB-SubCell"/>
</dbReference>
<dbReference type="PANTHER" id="PTHR23101:SF25">
    <property type="entry name" value="GTPASE-ACTIVATING PROTEIN AND VPS9 DOMAIN-CONTAINING PROTEIN 1"/>
    <property type="match status" value="1"/>
</dbReference>
<dbReference type="GO" id="GO:0031267">
    <property type="term" value="F:small GTPase binding"/>
    <property type="evidence" value="ECO:0007669"/>
    <property type="project" value="TreeGrafter"/>
</dbReference>
<keyword evidence="8" id="KW-0967">Endosome</keyword>
<keyword evidence="6" id="KW-0254">Endocytosis</keyword>
<dbReference type="GeneTree" id="ENSGT00940000156611"/>
<feature type="compositionally biased region" description="Low complexity" evidence="11">
    <location>
        <begin position="476"/>
        <end position="489"/>
    </location>
</feature>
<feature type="domain" description="Ras-GAP" evidence="12">
    <location>
        <begin position="144"/>
        <end position="337"/>
    </location>
</feature>
<evidence type="ECO:0000313" key="14">
    <source>
        <dbReference type="Ensembl" id="ENSAOCP00000064381.1"/>
    </source>
</evidence>
<feature type="compositionally biased region" description="Polar residues" evidence="11">
    <location>
        <begin position="719"/>
        <end position="738"/>
    </location>
</feature>
<dbReference type="InterPro" id="IPR045046">
    <property type="entry name" value="Vps9-like"/>
</dbReference>
<keyword evidence="9" id="KW-0472">Membrane</keyword>
<evidence type="ECO:0000313" key="15">
    <source>
        <dbReference type="Proteomes" id="UP001501940"/>
    </source>
</evidence>
<feature type="region of interest" description="Disordered" evidence="11">
    <location>
        <begin position="526"/>
        <end position="570"/>
    </location>
</feature>